<evidence type="ECO:0000256" key="8">
    <source>
        <dbReference type="SAM" id="Phobius"/>
    </source>
</evidence>
<dbReference type="GO" id="GO:0030026">
    <property type="term" value="P:intracellular manganese ion homeostasis"/>
    <property type="evidence" value="ECO:0007669"/>
    <property type="project" value="TreeGrafter"/>
</dbReference>
<dbReference type="EMBL" id="KZ987777">
    <property type="protein sequence ID" value="RKP14915.1"/>
    <property type="molecule type" value="Genomic_DNA"/>
</dbReference>
<feature type="domain" description="CNNM transmembrane" evidence="10">
    <location>
        <begin position="1"/>
        <end position="171"/>
    </location>
</feature>
<dbReference type="SUPFAM" id="SSF54631">
    <property type="entry name" value="CBS-domain pair"/>
    <property type="match status" value="1"/>
</dbReference>
<dbReference type="Pfam" id="PF01595">
    <property type="entry name" value="CNNM"/>
    <property type="match status" value="1"/>
</dbReference>
<proteinExistence type="predicted"/>
<keyword evidence="4 7" id="KW-1133">Transmembrane helix</keyword>
<dbReference type="InterPro" id="IPR045095">
    <property type="entry name" value="ACDP"/>
</dbReference>
<dbReference type="CDD" id="cd04590">
    <property type="entry name" value="CBS_pair_CorC_HlyC_assoc"/>
    <property type="match status" value="1"/>
</dbReference>
<dbReference type="Gene3D" id="3.10.580.10">
    <property type="entry name" value="CBS-domain"/>
    <property type="match status" value="1"/>
</dbReference>
<organism evidence="11 12">
    <name type="scientific">Piptocephalis cylindrospora</name>
    <dbReference type="NCBI Taxonomy" id="1907219"/>
    <lineage>
        <taxon>Eukaryota</taxon>
        <taxon>Fungi</taxon>
        <taxon>Fungi incertae sedis</taxon>
        <taxon>Zoopagomycota</taxon>
        <taxon>Zoopagomycotina</taxon>
        <taxon>Zoopagomycetes</taxon>
        <taxon>Zoopagales</taxon>
        <taxon>Piptocephalidaceae</taxon>
        <taxon>Piptocephalis</taxon>
    </lineage>
</organism>
<dbReference type="FunFam" id="3.10.580.10:FF:000006">
    <property type="entry name" value="DUF21 and CBS domain protein"/>
    <property type="match status" value="1"/>
</dbReference>
<dbReference type="PROSITE" id="PS51371">
    <property type="entry name" value="CBS"/>
    <property type="match status" value="1"/>
</dbReference>
<evidence type="ECO:0000256" key="3">
    <source>
        <dbReference type="ARBA" id="ARBA00022737"/>
    </source>
</evidence>
<keyword evidence="5 7" id="KW-0472">Membrane</keyword>
<evidence type="ECO:0000259" key="10">
    <source>
        <dbReference type="PROSITE" id="PS51846"/>
    </source>
</evidence>
<dbReference type="GO" id="GO:0016020">
    <property type="term" value="C:membrane"/>
    <property type="evidence" value="ECO:0007669"/>
    <property type="project" value="UniProtKB-SubCell"/>
</dbReference>
<feature type="transmembrane region" description="Helical" evidence="8">
    <location>
        <begin position="109"/>
        <end position="132"/>
    </location>
</feature>
<evidence type="ECO:0000256" key="5">
    <source>
        <dbReference type="ARBA" id="ARBA00023136"/>
    </source>
</evidence>
<dbReference type="Pfam" id="PF00571">
    <property type="entry name" value="CBS"/>
    <property type="match status" value="1"/>
</dbReference>
<reference evidence="12" key="1">
    <citation type="journal article" date="2018" name="Nat. Microbiol.">
        <title>Leveraging single-cell genomics to expand the fungal tree of life.</title>
        <authorList>
            <person name="Ahrendt S.R."/>
            <person name="Quandt C.A."/>
            <person name="Ciobanu D."/>
            <person name="Clum A."/>
            <person name="Salamov A."/>
            <person name="Andreopoulos B."/>
            <person name="Cheng J.F."/>
            <person name="Woyke T."/>
            <person name="Pelin A."/>
            <person name="Henrissat B."/>
            <person name="Reynolds N.K."/>
            <person name="Benny G.L."/>
            <person name="Smith M.E."/>
            <person name="James T.Y."/>
            <person name="Grigoriev I.V."/>
        </authorList>
    </citation>
    <scope>NUCLEOTIDE SEQUENCE [LARGE SCALE GENOMIC DNA]</scope>
</reference>
<dbReference type="PANTHER" id="PTHR12064">
    <property type="entry name" value="METAL TRANSPORTER CNNM"/>
    <property type="match status" value="1"/>
</dbReference>
<dbReference type="InterPro" id="IPR044751">
    <property type="entry name" value="Ion_transp-like_CBS"/>
</dbReference>
<evidence type="ECO:0008006" key="13">
    <source>
        <dbReference type="Google" id="ProtNLM"/>
    </source>
</evidence>
<evidence type="ECO:0000313" key="12">
    <source>
        <dbReference type="Proteomes" id="UP000267251"/>
    </source>
</evidence>
<accession>A0A4P9Y796</accession>
<evidence type="ECO:0000256" key="4">
    <source>
        <dbReference type="ARBA" id="ARBA00022989"/>
    </source>
</evidence>
<feature type="transmembrane region" description="Helical" evidence="8">
    <location>
        <begin position="6"/>
        <end position="27"/>
    </location>
</feature>
<evidence type="ECO:0000313" key="11">
    <source>
        <dbReference type="EMBL" id="RKP14915.1"/>
    </source>
</evidence>
<dbReference type="SMART" id="SM00116">
    <property type="entry name" value="CBS"/>
    <property type="match status" value="1"/>
</dbReference>
<evidence type="ECO:0000256" key="2">
    <source>
        <dbReference type="ARBA" id="ARBA00022692"/>
    </source>
</evidence>
<dbReference type="AlphaFoldDB" id="A0A4P9Y796"/>
<evidence type="ECO:0000256" key="1">
    <source>
        <dbReference type="ARBA" id="ARBA00004141"/>
    </source>
</evidence>
<dbReference type="InterPro" id="IPR002550">
    <property type="entry name" value="CNNM"/>
</dbReference>
<dbReference type="OrthoDB" id="5353557at2759"/>
<comment type="subcellular location">
    <subcellularLocation>
        <location evidence="1">Membrane</location>
        <topology evidence="1">Multi-pass membrane protein</topology>
    </subcellularLocation>
</comment>
<dbReference type="InterPro" id="IPR046342">
    <property type="entry name" value="CBS_dom_sf"/>
</dbReference>
<sequence>ILLVLVGGLLAGLTLGLMSLNQMDLLIMEKSGTPREQAWAKHIRPIRANGHLLLVTLLLANTLVNETLPIIMDSIFGGGITAILGSTALIFIFGEIIPQSICSKHGLRIGAFFAWPVRILTWLLWVVAYPIARLLDWILGRHDGALYRRAELSELVNLHAESAKGPLNPDEVMIIRGALNLHEKRAVDVMTRMQYVFSIDRSSRLDRSLVTRIVRAGHSRIPVHEGGEKERIIGVMLVKSLILLDPDDGVPVDEVKINSIPRVSSSAPLLDLLNRFQEGNSHMAIVVDEEEGEKGKPLGIITLEDVIEELIQEEIVDETDVYVDVSQRL</sequence>
<protein>
    <recommendedName>
        <fullName evidence="13">CNNM transmembrane domain-containing protein</fullName>
    </recommendedName>
</protein>
<dbReference type="PROSITE" id="PS51846">
    <property type="entry name" value="CNNM"/>
    <property type="match status" value="1"/>
</dbReference>
<dbReference type="PANTHER" id="PTHR12064:SF97">
    <property type="entry name" value="METAL TRANSPORTER CNNM-5"/>
    <property type="match status" value="1"/>
</dbReference>
<evidence type="ECO:0000256" key="7">
    <source>
        <dbReference type="PROSITE-ProRule" id="PRU01193"/>
    </source>
</evidence>
<feature type="domain" description="CBS" evidence="9">
    <location>
        <begin position="256"/>
        <end position="318"/>
    </location>
</feature>
<dbReference type="InterPro" id="IPR000644">
    <property type="entry name" value="CBS_dom"/>
</dbReference>
<gene>
    <name evidence="11" type="ORF">BJ684DRAFT_1180</name>
</gene>
<keyword evidence="12" id="KW-1185">Reference proteome</keyword>
<keyword evidence="6" id="KW-0129">CBS domain</keyword>
<dbReference type="GO" id="GO:0010960">
    <property type="term" value="P:magnesium ion homeostasis"/>
    <property type="evidence" value="ECO:0007669"/>
    <property type="project" value="InterPro"/>
</dbReference>
<name>A0A4P9Y796_9FUNG</name>
<dbReference type="GO" id="GO:0005737">
    <property type="term" value="C:cytoplasm"/>
    <property type="evidence" value="ECO:0007669"/>
    <property type="project" value="TreeGrafter"/>
</dbReference>
<feature type="transmembrane region" description="Helical" evidence="8">
    <location>
        <begin position="48"/>
        <end position="64"/>
    </location>
</feature>
<evidence type="ECO:0000256" key="6">
    <source>
        <dbReference type="PROSITE-ProRule" id="PRU00703"/>
    </source>
</evidence>
<dbReference type="Proteomes" id="UP000267251">
    <property type="component" value="Unassembled WGS sequence"/>
</dbReference>
<feature type="transmembrane region" description="Helical" evidence="8">
    <location>
        <begin position="76"/>
        <end position="97"/>
    </location>
</feature>
<evidence type="ECO:0000259" key="9">
    <source>
        <dbReference type="PROSITE" id="PS51371"/>
    </source>
</evidence>
<feature type="non-terminal residue" evidence="11">
    <location>
        <position position="1"/>
    </location>
</feature>
<feature type="non-terminal residue" evidence="11">
    <location>
        <position position="329"/>
    </location>
</feature>
<keyword evidence="2 7" id="KW-0812">Transmembrane</keyword>
<keyword evidence="3" id="KW-0677">Repeat</keyword>